<evidence type="ECO:0000313" key="1">
    <source>
        <dbReference type="EMBL" id="OLP35061.1"/>
    </source>
</evidence>
<dbReference type="EMBL" id="LSRX01009083">
    <property type="protein sequence ID" value="OLP35061.1"/>
    <property type="molecule type" value="Genomic_DNA"/>
</dbReference>
<feature type="non-terminal residue" evidence="1">
    <location>
        <position position="1"/>
    </location>
</feature>
<dbReference type="AlphaFoldDB" id="A0A1Q8ZJZ9"/>
<dbReference type="OrthoDB" id="460203at2759"/>
<evidence type="ECO:0000313" key="2">
    <source>
        <dbReference type="Proteomes" id="UP000186817"/>
    </source>
</evidence>
<proteinExistence type="predicted"/>
<name>A0A1Q8ZJZ9_SYMMI</name>
<reference evidence="1 2" key="1">
    <citation type="submission" date="2016-02" db="EMBL/GenBank/DDBJ databases">
        <title>Genome analysis of coral dinoflagellate symbionts highlights evolutionary adaptations to a symbiotic lifestyle.</title>
        <authorList>
            <person name="Aranda M."/>
            <person name="Li Y."/>
            <person name="Liew Y.J."/>
            <person name="Baumgarten S."/>
            <person name="Simakov O."/>
            <person name="Wilson M."/>
            <person name="Piel J."/>
            <person name="Ashoor H."/>
            <person name="Bougouffa S."/>
            <person name="Bajic V.B."/>
            <person name="Ryu T."/>
            <person name="Ravasi T."/>
            <person name="Bayer T."/>
            <person name="Micklem G."/>
            <person name="Kim H."/>
            <person name="Bhak J."/>
            <person name="Lajeunesse T.C."/>
            <person name="Voolstra C.R."/>
        </authorList>
    </citation>
    <scope>NUCLEOTIDE SEQUENCE [LARGE SCALE GENOMIC DNA]</scope>
    <source>
        <strain evidence="1 2">CCMP2467</strain>
    </source>
</reference>
<dbReference type="Proteomes" id="UP000186817">
    <property type="component" value="Unassembled WGS sequence"/>
</dbReference>
<protein>
    <submittedName>
        <fullName evidence="1">Uncharacterized protein</fullName>
    </submittedName>
</protein>
<sequence length="200" mass="22900">ERQNTLRWCQQVDESWRAHKEKPLPAYRRLVQRCCLQETLVREIFEELAKDSFKSISSGLERFLRQLARNFATTAINEDTFQRTTSAEGEVPSKLLSGDQAKVWPTGSRLKPHPFLCRGQVISIANIINQSDWQAWAVPIRKKVLSEVYNFPELDVASCPAPGPVDKLPDTIYHCRRRELPMEKSPVCSGHACLPIIKQD</sequence>
<accession>A0A1Q8ZJZ9</accession>
<gene>
    <name evidence="1" type="ORF">AK812_SmicGene48856</name>
</gene>
<comment type="caution">
    <text evidence="1">The sequence shown here is derived from an EMBL/GenBank/DDBJ whole genome shotgun (WGS) entry which is preliminary data.</text>
</comment>
<organism evidence="1 2">
    <name type="scientific">Symbiodinium microadriaticum</name>
    <name type="common">Dinoflagellate</name>
    <name type="synonym">Zooxanthella microadriatica</name>
    <dbReference type="NCBI Taxonomy" id="2951"/>
    <lineage>
        <taxon>Eukaryota</taxon>
        <taxon>Sar</taxon>
        <taxon>Alveolata</taxon>
        <taxon>Dinophyceae</taxon>
        <taxon>Suessiales</taxon>
        <taxon>Symbiodiniaceae</taxon>
        <taxon>Symbiodinium</taxon>
    </lineage>
</organism>
<keyword evidence="2" id="KW-1185">Reference proteome</keyword>